<dbReference type="PANTHER" id="PTHR34145">
    <property type="entry name" value="OS02G0105600 PROTEIN"/>
    <property type="match status" value="1"/>
</dbReference>
<proteinExistence type="predicted"/>
<dbReference type="Gene3D" id="3.80.10.10">
    <property type="entry name" value="Ribonuclease Inhibitor"/>
    <property type="match status" value="1"/>
</dbReference>
<evidence type="ECO:0008006" key="3">
    <source>
        <dbReference type="Google" id="ProtNLM"/>
    </source>
</evidence>
<dbReference type="Proteomes" id="UP001642540">
    <property type="component" value="Unassembled WGS sequence"/>
</dbReference>
<dbReference type="EMBL" id="CAXLJM020000151">
    <property type="protein sequence ID" value="CAL8143135.1"/>
    <property type="molecule type" value="Genomic_DNA"/>
</dbReference>
<dbReference type="PANTHER" id="PTHR34145:SF28">
    <property type="entry name" value="F-BOX DOMAIN-CONTAINING PROTEIN"/>
    <property type="match status" value="1"/>
</dbReference>
<protein>
    <recommendedName>
        <fullName evidence="3">F-box domain-containing protein</fullName>
    </recommendedName>
</protein>
<reference evidence="1 2" key="1">
    <citation type="submission" date="2024-08" db="EMBL/GenBank/DDBJ databases">
        <authorList>
            <person name="Cucini C."/>
            <person name="Frati F."/>
        </authorList>
    </citation>
    <scope>NUCLEOTIDE SEQUENCE [LARGE SCALE GENOMIC DNA]</scope>
</reference>
<evidence type="ECO:0000313" key="1">
    <source>
        <dbReference type="EMBL" id="CAL8143135.1"/>
    </source>
</evidence>
<comment type="caution">
    <text evidence="1">The sequence shown here is derived from an EMBL/GenBank/DDBJ whole genome shotgun (WGS) entry which is preliminary data.</text>
</comment>
<sequence length="543" mass="63281">MDLTNSYLSYTRGVSAEKIQPETKRPRMESSVHPLLMDHVIEAVFDYAATGNKFCETVRQFRVVCSLWCKIATKKFRDVYGQMYFENDFDRSTARFIEVMQNSDDIPFKSFKFTGGFVLYKPYRGDFSYDRVFEKLLSVCSSAVQELEFSTHNPSDLKFPKLLRGIRFDNLRVLSFKMCVFYDRLQCDMPSLLETFFKVSPQLEKLELTVTTPDGETTEEQLELIETFGDLIVSKLPKTCRHLKLNMPFTNTQLERFGMQNVFLESLNVDFRNSPVSTSSLVTFLESQQHTLRDLQLIECPVRIVRDTLHFPSLVRLRIEGRAILPYFPFKKVFPVLETFEVVFYWIYQEDRWLSNVFGENTYSNTVKQLKICCWVTDSDSQIFQRISKNFPRLNKLQLNVDSFAVLKEIFKIMKGIEELEMSLGLEFWRKSGNEVDSVFTGLPEEYISNKSANFFSCTDMPTTLHEPSLSNMQKLKSLKIVAFQADEVKLTDVTVYYGFLKMKSLKHLTLDVFPVSENAIQSMKKSFNLMILPDRRHRAFCG</sequence>
<accession>A0ABP1S3D6</accession>
<evidence type="ECO:0000313" key="2">
    <source>
        <dbReference type="Proteomes" id="UP001642540"/>
    </source>
</evidence>
<name>A0ABP1S3D6_9HEXA</name>
<gene>
    <name evidence="1" type="ORF">ODALV1_LOCUS29285</name>
</gene>
<keyword evidence="2" id="KW-1185">Reference proteome</keyword>
<dbReference type="InterPro" id="IPR053772">
    <property type="entry name" value="At1g61320/At1g61330-like"/>
</dbReference>
<dbReference type="InterPro" id="IPR032675">
    <property type="entry name" value="LRR_dom_sf"/>
</dbReference>
<organism evidence="1 2">
    <name type="scientific">Orchesella dallaii</name>
    <dbReference type="NCBI Taxonomy" id="48710"/>
    <lineage>
        <taxon>Eukaryota</taxon>
        <taxon>Metazoa</taxon>
        <taxon>Ecdysozoa</taxon>
        <taxon>Arthropoda</taxon>
        <taxon>Hexapoda</taxon>
        <taxon>Collembola</taxon>
        <taxon>Entomobryomorpha</taxon>
        <taxon>Entomobryoidea</taxon>
        <taxon>Orchesellidae</taxon>
        <taxon>Orchesellinae</taxon>
        <taxon>Orchesella</taxon>
    </lineage>
</organism>
<dbReference type="SUPFAM" id="SSF52047">
    <property type="entry name" value="RNI-like"/>
    <property type="match status" value="1"/>
</dbReference>